<feature type="domain" description="FecR protein" evidence="2">
    <location>
        <begin position="133"/>
        <end position="218"/>
    </location>
</feature>
<dbReference type="PANTHER" id="PTHR30273:SF2">
    <property type="entry name" value="PROTEIN FECR"/>
    <property type="match status" value="1"/>
</dbReference>
<dbReference type="Proteomes" id="UP000266183">
    <property type="component" value="Chromosome"/>
</dbReference>
<dbReference type="KEGG" id="chk:D4L85_29655"/>
<protein>
    <submittedName>
        <fullName evidence="4">DUF4974 domain-containing protein</fullName>
    </submittedName>
</protein>
<accession>A0A385SW17</accession>
<dbReference type="EMBL" id="CP032382">
    <property type="protein sequence ID" value="AYB34491.1"/>
    <property type="molecule type" value="Genomic_DNA"/>
</dbReference>
<dbReference type="Gene3D" id="3.55.50.30">
    <property type="match status" value="1"/>
</dbReference>
<dbReference type="OrthoDB" id="1452822at2"/>
<feature type="transmembrane region" description="Helical" evidence="1">
    <location>
        <begin position="94"/>
        <end position="115"/>
    </location>
</feature>
<gene>
    <name evidence="4" type="ORF">D4L85_29655</name>
</gene>
<keyword evidence="5" id="KW-1185">Reference proteome</keyword>
<dbReference type="GO" id="GO:0016989">
    <property type="term" value="F:sigma factor antagonist activity"/>
    <property type="evidence" value="ECO:0007669"/>
    <property type="project" value="TreeGrafter"/>
</dbReference>
<evidence type="ECO:0000313" key="4">
    <source>
        <dbReference type="EMBL" id="AYB34491.1"/>
    </source>
</evidence>
<dbReference type="Pfam" id="PF16344">
    <property type="entry name" value="FecR_C"/>
    <property type="match status" value="1"/>
</dbReference>
<evidence type="ECO:0000256" key="1">
    <source>
        <dbReference type="SAM" id="Phobius"/>
    </source>
</evidence>
<feature type="domain" description="Protein FecR C-terminal" evidence="3">
    <location>
        <begin position="262"/>
        <end position="330"/>
    </location>
</feature>
<keyword evidence="1" id="KW-1133">Transmembrane helix</keyword>
<dbReference type="Pfam" id="PF04773">
    <property type="entry name" value="FecR"/>
    <property type="match status" value="1"/>
</dbReference>
<dbReference type="AlphaFoldDB" id="A0A385SW17"/>
<dbReference type="PANTHER" id="PTHR30273">
    <property type="entry name" value="PERIPLASMIC SIGNAL SENSOR AND SIGMA FACTOR ACTIVATOR FECR-RELATED"/>
    <property type="match status" value="1"/>
</dbReference>
<keyword evidence="1" id="KW-0812">Transmembrane</keyword>
<evidence type="ECO:0000259" key="2">
    <source>
        <dbReference type="Pfam" id="PF04773"/>
    </source>
</evidence>
<evidence type="ECO:0000313" key="5">
    <source>
        <dbReference type="Proteomes" id="UP000266183"/>
    </source>
</evidence>
<dbReference type="InterPro" id="IPR012373">
    <property type="entry name" value="Ferrdict_sens_TM"/>
</dbReference>
<keyword evidence="1" id="KW-0472">Membrane</keyword>
<evidence type="ECO:0000259" key="3">
    <source>
        <dbReference type="Pfam" id="PF16344"/>
    </source>
</evidence>
<dbReference type="PIRSF" id="PIRSF018266">
    <property type="entry name" value="FecR"/>
    <property type="match status" value="1"/>
</dbReference>
<dbReference type="Gene3D" id="2.60.120.1440">
    <property type="match status" value="1"/>
</dbReference>
<dbReference type="InterPro" id="IPR006860">
    <property type="entry name" value="FecR"/>
</dbReference>
<organism evidence="4 5">
    <name type="scientific">Chryseolinea soli</name>
    <dbReference type="NCBI Taxonomy" id="2321403"/>
    <lineage>
        <taxon>Bacteria</taxon>
        <taxon>Pseudomonadati</taxon>
        <taxon>Bacteroidota</taxon>
        <taxon>Cytophagia</taxon>
        <taxon>Cytophagales</taxon>
        <taxon>Fulvivirgaceae</taxon>
        <taxon>Chryseolinea</taxon>
    </lineage>
</organism>
<dbReference type="RefSeq" id="WP_119757750.1">
    <property type="nucleotide sequence ID" value="NZ_CP032382.1"/>
</dbReference>
<sequence length="332" mass="38302">MDQTPQEIKALIIRFLQRETTEAEIAVLQAWIREDDVHRQYFDEINVTYQTTVTLGRFNPEKIDAAWKSLNQRIEEDKRSNDPSLFSPILRRTFLKVAATISILAMVAYGLHTFWNKAALSRGAVVYHSKNLSTRVDLPDGSKVWLNTNSSLEYDNGFGLVHRKVVLTGEAFFDVEKSQQDFIVSTKTISIYVKGTRFNVQAYDDTDVRTTLEEGKVELKVKGGRELYAMKPGDQIIVNTELKKVVKDKVDPSDYSAWKEERLVFDNVPLSEIVLKLENRYKVNIVIDTALAQRERLTMTIEHETIDEVMELIRLSSQIKYKKEKSQIVIYE</sequence>
<reference evidence="5" key="1">
    <citation type="submission" date="2018-09" db="EMBL/GenBank/DDBJ databases">
        <title>Chryseolinea sp. KIS68-18 isolated from soil.</title>
        <authorList>
            <person name="Weon H.-Y."/>
            <person name="Kwon S.-W."/>
            <person name="Lee S.A."/>
        </authorList>
    </citation>
    <scope>NUCLEOTIDE SEQUENCE [LARGE SCALE GENOMIC DNA]</scope>
    <source>
        <strain evidence="5">KIS68-18</strain>
    </source>
</reference>
<name>A0A385SW17_9BACT</name>
<proteinExistence type="predicted"/>
<dbReference type="InterPro" id="IPR032508">
    <property type="entry name" value="FecR_C"/>
</dbReference>